<protein>
    <submittedName>
        <fullName evidence="3">DNA/RNA polymerases superfamily protein</fullName>
    </submittedName>
</protein>
<dbReference type="Proteomes" id="UP000321393">
    <property type="component" value="Unassembled WGS sequence"/>
</dbReference>
<dbReference type="CDD" id="cd01647">
    <property type="entry name" value="RT_LTR"/>
    <property type="match status" value="1"/>
</dbReference>
<evidence type="ECO:0000313" key="4">
    <source>
        <dbReference type="EMBL" id="TYK24264.1"/>
    </source>
</evidence>
<evidence type="ECO:0000313" key="5">
    <source>
        <dbReference type="Proteomes" id="UP000321393"/>
    </source>
</evidence>
<accession>A0A5A7UL80</accession>
<dbReference type="EMBL" id="SSTE01007373">
    <property type="protein sequence ID" value="KAA0056582.1"/>
    <property type="molecule type" value="Genomic_DNA"/>
</dbReference>
<evidence type="ECO:0000313" key="3">
    <source>
        <dbReference type="EMBL" id="KAA0056582.1"/>
    </source>
</evidence>
<dbReference type="Pfam" id="PF17919">
    <property type="entry name" value="RT_RNaseH_2"/>
    <property type="match status" value="1"/>
</dbReference>
<gene>
    <name evidence="4" type="ORF">E5676_scaffold205G00270</name>
    <name evidence="3" type="ORF">E6C27_scaffold288G00920</name>
</gene>
<feature type="domain" description="Reverse transcriptase/retrotransposon-derived protein RNase H-like" evidence="2">
    <location>
        <begin position="302"/>
        <end position="380"/>
    </location>
</feature>
<dbReference type="InterPro" id="IPR041577">
    <property type="entry name" value="RT_RNaseH_2"/>
</dbReference>
<reference evidence="5 6" key="1">
    <citation type="submission" date="2019-08" db="EMBL/GenBank/DDBJ databases">
        <title>Draft genome sequences of two oriental melons (Cucumis melo L. var makuwa).</title>
        <authorList>
            <person name="Kwon S.-Y."/>
        </authorList>
    </citation>
    <scope>NUCLEOTIDE SEQUENCE [LARGE SCALE GENOMIC DNA]</scope>
    <source>
        <strain evidence="6">cv. Chang Bougi</strain>
        <strain evidence="5">cv. SW 3</strain>
        <tissue evidence="3">Leaf</tissue>
    </source>
</reference>
<dbReference type="GO" id="GO:0003824">
    <property type="term" value="F:catalytic activity"/>
    <property type="evidence" value="ECO:0007669"/>
    <property type="project" value="UniProtKB-KW"/>
</dbReference>
<dbReference type="InterPro" id="IPR043502">
    <property type="entry name" value="DNA/RNA_pol_sf"/>
</dbReference>
<evidence type="ECO:0000259" key="2">
    <source>
        <dbReference type="Pfam" id="PF17919"/>
    </source>
</evidence>
<dbReference type="InterPro" id="IPR050951">
    <property type="entry name" value="Retrovirus_Pol_polyprotein"/>
</dbReference>
<dbReference type="InterPro" id="IPR043128">
    <property type="entry name" value="Rev_trsase/Diguanyl_cyclase"/>
</dbReference>
<comment type="caution">
    <text evidence="3">The sequence shown here is derived from an EMBL/GenBank/DDBJ whole genome shotgun (WGS) entry which is preliminary data.</text>
</comment>
<dbReference type="Gene3D" id="3.10.10.10">
    <property type="entry name" value="HIV Type 1 Reverse Transcriptase, subunit A, domain 1"/>
    <property type="match status" value="2"/>
</dbReference>
<proteinExistence type="predicted"/>
<dbReference type="Proteomes" id="UP000321947">
    <property type="component" value="Unassembled WGS sequence"/>
</dbReference>
<dbReference type="Gene3D" id="3.30.70.270">
    <property type="match status" value="3"/>
</dbReference>
<dbReference type="PANTHER" id="PTHR37984:SF5">
    <property type="entry name" value="PROTEIN NYNRIN-LIKE"/>
    <property type="match status" value="1"/>
</dbReference>
<dbReference type="EMBL" id="SSTD01003946">
    <property type="protein sequence ID" value="TYK24264.1"/>
    <property type="molecule type" value="Genomic_DNA"/>
</dbReference>
<dbReference type="PANTHER" id="PTHR37984">
    <property type="entry name" value="PROTEIN CBG26694"/>
    <property type="match status" value="1"/>
</dbReference>
<dbReference type="SUPFAM" id="SSF56672">
    <property type="entry name" value="DNA/RNA polymerases"/>
    <property type="match status" value="1"/>
</dbReference>
<keyword evidence="1" id="KW-0511">Multifunctional enzyme</keyword>
<name>A0A5A7UL80_CUCMM</name>
<dbReference type="OrthoDB" id="407598at2759"/>
<sequence>MGKKVILLPLTKKNTQGIRQQKNKGQLFITVSGKKLLREREQDLLGLVIADKSQEKEHEIIEPKLKKLFAEFPHLKKEPQGLPPPRGIQHQIDLIPGASLPNLAYYRMSPKEYQVLHDHIEDLLKKCHVKPSLSPCVVPALLTPKKSGNLLDQLGKATIFSKIDLKSSYHQIRIRPGDEWKTAFKTNEGLLECNNNEKHIQHLRKLFQVLTKTELYINPKKCTFLKKEIVFLRFLIKEGKIGMEPKKVEAIHTWRVPTSIKEVQAFLGLASFYRTFTINFSSIVAPLTECLEKGNFKRDQIQQESFEEIKRRLTSSPILQLPNFASLFEVAVDACRTRIGAVLSQQGHPIEYFSEKLSSSRQSWSTYEQELYALVQALKQ</sequence>
<evidence type="ECO:0000313" key="6">
    <source>
        <dbReference type="Proteomes" id="UP000321947"/>
    </source>
</evidence>
<dbReference type="FunFam" id="3.30.70.270:FF:000020">
    <property type="entry name" value="Transposon Tf2-6 polyprotein-like Protein"/>
    <property type="match status" value="1"/>
</dbReference>
<dbReference type="AlphaFoldDB" id="A0A5A7UL80"/>
<evidence type="ECO:0000256" key="1">
    <source>
        <dbReference type="ARBA" id="ARBA00023268"/>
    </source>
</evidence>
<organism evidence="3 5">
    <name type="scientific">Cucumis melo var. makuwa</name>
    <name type="common">Oriental melon</name>
    <dbReference type="NCBI Taxonomy" id="1194695"/>
    <lineage>
        <taxon>Eukaryota</taxon>
        <taxon>Viridiplantae</taxon>
        <taxon>Streptophyta</taxon>
        <taxon>Embryophyta</taxon>
        <taxon>Tracheophyta</taxon>
        <taxon>Spermatophyta</taxon>
        <taxon>Magnoliopsida</taxon>
        <taxon>eudicotyledons</taxon>
        <taxon>Gunneridae</taxon>
        <taxon>Pentapetalae</taxon>
        <taxon>rosids</taxon>
        <taxon>fabids</taxon>
        <taxon>Cucurbitales</taxon>
        <taxon>Cucurbitaceae</taxon>
        <taxon>Benincaseae</taxon>
        <taxon>Cucumis</taxon>
    </lineage>
</organism>